<dbReference type="InterPro" id="IPR051532">
    <property type="entry name" value="Ester_Hydrolysis_Enzymes"/>
</dbReference>
<dbReference type="CDD" id="cd00229">
    <property type="entry name" value="SGNH_hydrolase"/>
    <property type="match status" value="1"/>
</dbReference>
<dbReference type="HOGENOM" id="CLU_065222_1_0_1"/>
<reference evidence="3" key="2">
    <citation type="submission" date="2015-01" db="EMBL/GenBank/DDBJ databases">
        <title>Evolutionary Origins and Diversification of the Mycorrhizal Mutualists.</title>
        <authorList>
            <consortium name="DOE Joint Genome Institute"/>
            <consortium name="Mycorrhizal Genomics Consortium"/>
            <person name="Kohler A."/>
            <person name="Kuo A."/>
            <person name="Nagy L.G."/>
            <person name="Floudas D."/>
            <person name="Copeland A."/>
            <person name="Barry K.W."/>
            <person name="Cichocki N."/>
            <person name="Veneault-Fourrey C."/>
            <person name="LaButti K."/>
            <person name="Lindquist E.A."/>
            <person name="Lipzen A."/>
            <person name="Lundell T."/>
            <person name="Morin E."/>
            <person name="Murat C."/>
            <person name="Riley R."/>
            <person name="Ohm R."/>
            <person name="Sun H."/>
            <person name="Tunlid A."/>
            <person name="Henrissat B."/>
            <person name="Grigoriev I.V."/>
            <person name="Hibbett D.S."/>
            <person name="Martin F."/>
        </authorList>
    </citation>
    <scope>NUCLEOTIDE SEQUENCE [LARGE SCALE GENOMIC DNA]</scope>
    <source>
        <strain evidence="3">Zn</strain>
    </source>
</reference>
<dbReference type="SUPFAM" id="SSF52266">
    <property type="entry name" value="SGNH hydrolase"/>
    <property type="match status" value="1"/>
</dbReference>
<dbReference type="Proteomes" id="UP000054321">
    <property type="component" value="Unassembled WGS sequence"/>
</dbReference>
<sequence length="215" mass="23922">MSEEPPLSILCFGASLVEGYTSSGAAYTPYSHALTRLLKEWFPGRAIDAKTDGKSGDLVTAGFEGRMKDRFDIPSTRSPLYDWVLLLGGTNDIGWGKPAEVIHDALVRISDIPLSKGAKVLLFTIPETAYRSPSVEARRAELNHLIMSDARDDVFSFDLHAKIPYHSLDEETRKEIWSDGLHLTPKGYEWMGKLVAERLINLLEEEEAAEAEEGK</sequence>
<reference evidence="2 3" key="1">
    <citation type="submission" date="2014-04" db="EMBL/GenBank/DDBJ databases">
        <authorList>
            <consortium name="DOE Joint Genome Institute"/>
            <person name="Kuo A."/>
            <person name="Martino E."/>
            <person name="Perotto S."/>
            <person name="Kohler A."/>
            <person name="Nagy L.G."/>
            <person name="Floudas D."/>
            <person name="Copeland A."/>
            <person name="Barry K.W."/>
            <person name="Cichocki N."/>
            <person name="Veneault-Fourrey C."/>
            <person name="LaButti K."/>
            <person name="Lindquist E.A."/>
            <person name="Lipzen A."/>
            <person name="Lundell T."/>
            <person name="Morin E."/>
            <person name="Murat C."/>
            <person name="Sun H."/>
            <person name="Tunlid A."/>
            <person name="Henrissat B."/>
            <person name="Grigoriev I.V."/>
            <person name="Hibbett D.S."/>
            <person name="Martin F."/>
            <person name="Nordberg H.P."/>
            <person name="Cantor M.N."/>
            <person name="Hua S.X."/>
        </authorList>
    </citation>
    <scope>NUCLEOTIDE SEQUENCE [LARGE SCALE GENOMIC DNA]</scope>
    <source>
        <strain evidence="2 3">Zn</strain>
    </source>
</reference>
<evidence type="ECO:0000313" key="3">
    <source>
        <dbReference type="Proteomes" id="UP000054321"/>
    </source>
</evidence>
<dbReference type="InterPro" id="IPR036514">
    <property type="entry name" value="SGNH_hydro_sf"/>
</dbReference>
<organism evidence="2 3">
    <name type="scientific">Oidiodendron maius (strain Zn)</name>
    <dbReference type="NCBI Taxonomy" id="913774"/>
    <lineage>
        <taxon>Eukaryota</taxon>
        <taxon>Fungi</taxon>
        <taxon>Dikarya</taxon>
        <taxon>Ascomycota</taxon>
        <taxon>Pezizomycotina</taxon>
        <taxon>Leotiomycetes</taxon>
        <taxon>Leotiomycetes incertae sedis</taxon>
        <taxon>Myxotrichaceae</taxon>
        <taxon>Oidiodendron</taxon>
    </lineage>
</organism>
<dbReference type="InterPro" id="IPR013830">
    <property type="entry name" value="SGNH_hydro"/>
</dbReference>
<proteinExistence type="predicted"/>
<keyword evidence="3" id="KW-1185">Reference proteome</keyword>
<dbReference type="InParanoid" id="A0A0C3HNM2"/>
<evidence type="ECO:0000259" key="1">
    <source>
        <dbReference type="Pfam" id="PF13472"/>
    </source>
</evidence>
<dbReference type="OrthoDB" id="408760at2759"/>
<name>A0A0C3HNM2_OIDMZ</name>
<dbReference type="PANTHER" id="PTHR30383:SF19">
    <property type="entry name" value="FIBRONECTIN TYPE-III DOMAIN-CONTAINING PROTEIN"/>
    <property type="match status" value="1"/>
</dbReference>
<dbReference type="PANTHER" id="PTHR30383">
    <property type="entry name" value="THIOESTERASE 1/PROTEASE 1/LYSOPHOSPHOLIPASE L1"/>
    <property type="match status" value="1"/>
</dbReference>
<dbReference type="Gene3D" id="3.40.50.1110">
    <property type="entry name" value="SGNH hydrolase"/>
    <property type="match status" value="1"/>
</dbReference>
<gene>
    <name evidence="2" type="ORF">OIDMADRAFT_156716</name>
</gene>
<dbReference type="EMBL" id="KN832872">
    <property type="protein sequence ID" value="KIN04595.1"/>
    <property type="molecule type" value="Genomic_DNA"/>
</dbReference>
<feature type="domain" description="SGNH hydrolase-type esterase" evidence="1">
    <location>
        <begin position="11"/>
        <end position="189"/>
    </location>
</feature>
<protein>
    <recommendedName>
        <fullName evidence="1">SGNH hydrolase-type esterase domain-containing protein</fullName>
    </recommendedName>
</protein>
<dbReference type="Pfam" id="PF13472">
    <property type="entry name" value="Lipase_GDSL_2"/>
    <property type="match status" value="1"/>
</dbReference>
<dbReference type="GO" id="GO:0004622">
    <property type="term" value="F:phosphatidylcholine lysophospholipase activity"/>
    <property type="evidence" value="ECO:0007669"/>
    <property type="project" value="TreeGrafter"/>
</dbReference>
<evidence type="ECO:0000313" key="2">
    <source>
        <dbReference type="EMBL" id="KIN04595.1"/>
    </source>
</evidence>
<dbReference type="AlphaFoldDB" id="A0A0C3HNM2"/>
<accession>A0A0C3HNM2</accession>